<keyword evidence="6" id="KW-1185">Reference proteome</keyword>
<comment type="subcellular location">
    <subcellularLocation>
        <location evidence="1">Cell envelope</location>
    </subcellularLocation>
</comment>
<name>A0ABM9N4K3_9LACO</name>
<feature type="compositionally biased region" description="Low complexity" evidence="3">
    <location>
        <begin position="206"/>
        <end position="218"/>
    </location>
</feature>
<evidence type="ECO:0000256" key="1">
    <source>
        <dbReference type="ARBA" id="ARBA00004196"/>
    </source>
</evidence>
<feature type="region of interest" description="Disordered" evidence="3">
    <location>
        <begin position="157"/>
        <end position="263"/>
    </location>
</feature>
<feature type="domain" description="NEAT" evidence="4">
    <location>
        <begin position="52"/>
        <end position="184"/>
    </location>
</feature>
<evidence type="ECO:0000256" key="2">
    <source>
        <dbReference type="ARBA" id="ARBA00022729"/>
    </source>
</evidence>
<organism evidence="5 6">
    <name type="scientific">Eupransor demetentiae</name>
    <dbReference type="NCBI Taxonomy" id="3109584"/>
    <lineage>
        <taxon>Bacteria</taxon>
        <taxon>Bacillati</taxon>
        <taxon>Bacillota</taxon>
        <taxon>Bacilli</taxon>
        <taxon>Lactobacillales</taxon>
        <taxon>Lactobacillaceae</taxon>
        <taxon>Eupransor</taxon>
    </lineage>
</organism>
<evidence type="ECO:0000259" key="4">
    <source>
        <dbReference type="PROSITE" id="PS50978"/>
    </source>
</evidence>
<dbReference type="Gene3D" id="2.60.40.1850">
    <property type="match status" value="1"/>
</dbReference>
<dbReference type="InterPro" id="IPR006635">
    <property type="entry name" value="NEAT_dom"/>
</dbReference>
<feature type="compositionally biased region" description="Low complexity" evidence="3">
    <location>
        <begin position="233"/>
        <end position="247"/>
    </location>
</feature>
<gene>
    <name evidence="5" type="ORF">R54876_GBNLAHCA_00660</name>
</gene>
<dbReference type="Pfam" id="PF19258">
    <property type="entry name" value="KxYKxGKxW_sig"/>
    <property type="match status" value="1"/>
</dbReference>
<keyword evidence="2" id="KW-0732">Signal</keyword>
<dbReference type="NCBIfam" id="TIGR03715">
    <property type="entry name" value="KxYKxGKxW"/>
    <property type="match status" value="1"/>
</dbReference>
<evidence type="ECO:0000256" key="3">
    <source>
        <dbReference type="SAM" id="MobiDB-lite"/>
    </source>
</evidence>
<dbReference type="InterPro" id="IPR022263">
    <property type="entry name" value="KxYKxGKxW"/>
</dbReference>
<dbReference type="InterPro" id="IPR037250">
    <property type="entry name" value="NEAT_dom_sf"/>
</dbReference>
<dbReference type="RefSeq" id="WP_349641642.1">
    <property type="nucleotide sequence ID" value="NZ_CAWVOH010000001.1"/>
</dbReference>
<dbReference type="Proteomes" id="UP001314241">
    <property type="component" value="Unassembled WGS sequence"/>
</dbReference>
<feature type="compositionally biased region" description="Polar residues" evidence="3">
    <location>
        <begin position="221"/>
        <end position="231"/>
    </location>
</feature>
<dbReference type="EMBL" id="CAWVOH010000001">
    <property type="protein sequence ID" value="CAK8054100.1"/>
    <property type="molecule type" value="Genomic_DNA"/>
</dbReference>
<protein>
    <submittedName>
        <fullName evidence="5">Heme-binding NEAT domain (NEAT)</fullName>
    </submittedName>
</protein>
<comment type="caution">
    <text evidence="5">The sequence shown here is derived from an EMBL/GenBank/DDBJ whole genome shotgun (WGS) entry which is preliminary data.</text>
</comment>
<sequence length="299" mass="30142">MERNMHVKMFKAGKMWMTASVVALGIGAAGIAANQNMASADDVVTAPAASGLADGTYQIDYSVTSSDSTQDEQLNDMFTHPATAVVSGDNATVSLSLTGENAAQIAGFITNMSIDGHAATKSGTNFTVTLPKSDLKKGTLDLDVTLSAMGQTQSAKAGFNINDVDQNGKSVLPATPTPNPTPAPTPQPTPTPAPKPDPTPAPKPTPSNGGNTPSNNGGKVTPTNNGGNVTPANGGNVVPTNNGGTTPAADVTPAAKGGSAALPKTGAKAMSRVSDNAVATFGILALLGLSTAYKYRRQH</sequence>
<dbReference type="SUPFAM" id="SSF158911">
    <property type="entry name" value="NEAT domain-like"/>
    <property type="match status" value="1"/>
</dbReference>
<accession>A0ABM9N4K3</accession>
<proteinExistence type="predicted"/>
<dbReference type="PROSITE" id="PS50978">
    <property type="entry name" value="NEAT"/>
    <property type="match status" value="1"/>
</dbReference>
<evidence type="ECO:0000313" key="5">
    <source>
        <dbReference type="EMBL" id="CAK8054100.1"/>
    </source>
</evidence>
<feature type="compositionally biased region" description="Pro residues" evidence="3">
    <location>
        <begin position="175"/>
        <end position="205"/>
    </location>
</feature>
<evidence type="ECO:0000313" key="6">
    <source>
        <dbReference type="Proteomes" id="UP001314241"/>
    </source>
</evidence>
<reference evidence="5 6" key="1">
    <citation type="submission" date="2024-01" db="EMBL/GenBank/DDBJ databases">
        <authorList>
            <person name="Botero Cardona J."/>
        </authorList>
    </citation>
    <scope>NUCLEOTIDE SEQUENCE [LARGE SCALE GENOMIC DNA]</scope>
    <source>
        <strain evidence="5 6">LMG 33000</strain>
    </source>
</reference>